<dbReference type="InterPro" id="IPR036291">
    <property type="entry name" value="NAD(P)-bd_dom_sf"/>
</dbReference>
<dbReference type="PANTHER" id="PTHR12126:SF11">
    <property type="entry name" value="NADH DEHYDROGENASE [UBIQUINONE] 1 ALPHA SUBCOMPLEX SUBUNIT 9, MITOCHONDRIAL"/>
    <property type="match status" value="1"/>
</dbReference>
<proteinExistence type="predicted"/>
<evidence type="ECO:0000313" key="2">
    <source>
        <dbReference type="EMBL" id="KIC06192.1"/>
    </source>
</evidence>
<reference evidence="3 5" key="2">
    <citation type="submission" date="2022-03" db="EMBL/GenBank/DDBJ databases">
        <title>Genome sequencing of Morococcus cerebrosus.</title>
        <authorList>
            <person name="Baek M.-G."/>
            <person name="Yi H."/>
        </authorList>
    </citation>
    <scope>NUCLEOTIDE SEQUENCE [LARGE SCALE GENOMIC DNA]</scope>
    <source>
        <strain evidence="3 5">CIP 81.93</strain>
    </source>
</reference>
<evidence type="ECO:0000313" key="4">
    <source>
        <dbReference type="Proteomes" id="UP000031390"/>
    </source>
</evidence>
<dbReference type="SUPFAM" id="SSF51735">
    <property type="entry name" value="NAD(P)-binding Rossmann-fold domains"/>
    <property type="match status" value="1"/>
</dbReference>
<dbReference type="EMBL" id="JUFZ01000115">
    <property type="protein sequence ID" value="KIC06192.1"/>
    <property type="molecule type" value="Genomic_DNA"/>
</dbReference>
<feature type="domain" description="NAD-dependent epimerase/dehydratase" evidence="1">
    <location>
        <begin position="3"/>
        <end position="97"/>
    </location>
</feature>
<dbReference type="Proteomes" id="UP000031390">
    <property type="component" value="Unassembled WGS sequence"/>
</dbReference>
<evidence type="ECO:0000259" key="1">
    <source>
        <dbReference type="Pfam" id="PF01370"/>
    </source>
</evidence>
<evidence type="ECO:0000313" key="3">
    <source>
        <dbReference type="EMBL" id="UNV88237.1"/>
    </source>
</evidence>
<reference evidence="2 4" key="1">
    <citation type="submission" date="2014-12" db="EMBL/GenBank/DDBJ databases">
        <title>Genome sequence of Morococcus cerebrosus.</title>
        <authorList>
            <person name="Shin S.-K."/>
            <person name="Yi H."/>
        </authorList>
    </citation>
    <scope>NUCLEOTIDE SEQUENCE [LARGE SCALE GENOMIC DNA]</scope>
    <source>
        <strain evidence="2 4">CIP 81.93</strain>
    </source>
</reference>
<dbReference type="InterPro" id="IPR051207">
    <property type="entry name" value="ComplexI_NDUFA9_subunit"/>
</dbReference>
<dbReference type="RefSeq" id="WP_039409898.1">
    <property type="nucleotide sequence ID" value="NZ_CP094242.1"/>
</dbReference>
<dbReference type="GO" id="GO:0044877">
    <property type="term" value="F:protein-containing complex binding"/>
    <property type="evidence" value="ECO:0007669"/>
    <property type="project" value="TreeGrafter"/>
</dbReference>
<dbReference type="PANTHER" id="PTHR12126">
    <property type="entry name" value="NADH-UBIQUINONE OXIDOREDUCTASE 39 KDA SUBUNIT-RELATED"/>
    <property type="match status" value="1"/>
</dbReference>
<dbReference type="PATRIC" id="fig|1056807.3.peg.2274"/>
<organism evidence="2 4">
    <name type="scientific">Morococcus cerebrosus</name>
    <dbReference type="NCBI Taxonomy" id="1056807"/>
    <lineage>
        <taxon>Bacteria</taxon>
        <taxon>Pseudomonadati</taxon>
        <taxon>Pseudomonadota</taxon>
        <taxon>Betaproteobacteria</taxon>
        <taxon>Neisseriales</taxon>
        <taxon>Neisseriaceae</taxon>
        <taxon>Morococcus</taxon>
    </lineage>
</organism>
<dbReference type="AlphaFoldDB" id="A0A0C1GWL2"/>
<evidence type="ECO:0000313" key="5">
    <source>
        <dbReference type="Proteomes" id="UP000829504"/>
    </source>
</evidence>
<dbReference type="Gene3D" id="3.40.50.720">
    <property type="entry name" value="NAD(P)-binding Rossmann-like Domain"/>
    <property type="match status" value="1"/>
</dbReference>
<name>A0A0C1GWL2_9NEIS</name>
<dbReference type="InterPro" id="IPR001509">
    <property type="entry name" value="Epimerase_deHydtase"/>
</dbReference>
<dbReference type="Pfam" id="PF01370">
    <property type="entry name" value="Epimerase"/>
    <property type="match status" value="1"/>
</dbReference>
<accession>A0A0C1GWL2</accession>
<dbReference type="EMBL" id="CP094242">
    <property type="protein sequence ID" value="UNV88237.1"/>
    <property type="molecule type" value="Genomic_DNA"/>
</dbReference>
<keyword evidence="5" id="KW-1185">Reference proteome</keyword>
<dbReference type="Proteomes" id="UP000829504">
    <property type="component" value="Chromosome"/>
</dbReference>
<sequence>MNIIIFGGSGFIGSRTAQILKEQGHQVCTPDRRAFDFLHPDETAARRLLEGQDVLINCIGIMSRHAEILETVHHRTPKQLAAWAKTAGIKHWVQLSALGADPSQSINFVGSKGRGDDAVAQSGIPIAIARPSVVYGRGGTSCELFIKLARLPLLPLPEGGRFYLQPVHLADVAEGFAKLAVQTDAGHSIINMTGGQTLTLAEYLTTLRQTLHHKPPQNILPIPLRLIDPALPLANLLSNSIVSRDSFTLLEQGSCADYSDFAALLGREPLAAENFSRQS</sequence>
<gene>
    <name evidence="2" type="ORF">MCC93_23700</name>
    <name evidence="3" type="ORF">MON37_04760</name>
</gene>
<protein>
    <submittedName>
        <fullName evidence="2 3">Epimerase</fullName>
    </submittedName>
</protein>